<dbReference type="PROSITE" id="PS50931">
    <property type="entry name" value="HTH_LYSR"/>
    <property type="match status" value="1"/>
</dbReference>
<reference evidence="8" key="1">
    <citation type="submission" date="2016-10" db="EMBL/GenBank/DDBJ databases">
        <authorList>
            <person name="Varghese N."/>
            <person name="Submissions S."/>
        </authorList>
    </citation>
    <scope>NUCLEOTIDE SEQUENCE [LARGE SCALE GENOMIC DNA]</scope>
    <source>
        <strain evidence="8">DSM 44498</strain>
    </source>
</reference>
<evidence type="ECO:0000256" key="4">
    <source>
        <dbReference type="ARBA" id="ARBA00023159"/>
    </source>
</evidence>
<comment type="similarity">
    <text evidence="1">Belongs to the LysR transcriptional regulatory family.</text>
</comment>
<keyword evidence="2" id="KW-0805">Transcription regulation</keyword>
<dbReference type="InterPro" id="IPR005119">
    <property type="entry name" value="LysR_subst-bd"/>
</dbReference>
<evidence type="ECO:0000256" key="1">
    <source>
        <dbReference type="ARBA" id="ARBA00009437"/>
    </source>
</evidence>
<proteinExistence type="inferred from homology"/>
<dbReference type="EMBL" id="FNSV01000005">
    <property type="protein sequence ID" value="SEB79900.1"/>
    <property type="molecule type" value="Genomic_DNA"/>
</dbReference>
<dbReference type="GO" id="GO:0032993">
    <property type="term" value="C:protein-DNA complex"/>
    <property type="evidence" value="ECO:0007669"/>
    <property type="project" value="TreeGrafter"/>
</dbReference>
<organism evidence="7 8">
    <name type="scientific">Rhodococcus koreensis</name>
    <dbReference type="NCBI Taxonomy" id="99653"/>
    <lineage>
        <taxon>Bacteria</taxon>
        <taxon>Bacillati</taxon>
        <taxon>Actinomycetota</taxon>
        <taxon>Actinomycetes</taxon>
        <taxon>Mycobacteriales</taxon>
        <taxon>Nocardiaceae</taxon>
        <taxon>Rhodococcus</taxon>
    </lineage>
</organism>
<name>A0A1H4M9Y6_9NOCA</name>
<sequence length="295" mass="31918">MELRHLRYFVAVAEERHFGRAAERLHVVQPTLSMQVRALEKELGGPLFVRTSRRVELTEAGTAFLVEARRALVQAEWAKTTAQRSLRGEIGSVRVGFAGVVVLIGKLGRDLEVFHGRYPQARIELRELVPRAQGEAILSGELDVGYSPGFGAVVHPDLRADRIGTSPLVVAMSDRHRLADRSTVPFRDLGAELLLVYSEGGEDDSTVDDLKAQLGGHPPDCFRHLSSTLSVLAMASAGLGVALVPAQTAHIAIPGLTFRPLEESGIVAELLVLSRREETSGAARALLEIARSATA</sequence>
<dbReference type="InterPro" id="IPR000847">
    <property type="entry name" value="LysR_HTH_N"/>
</dbReference>
<evidence type="ECO:0000313" key="7">
    <source>
        <dbReference type="EMBL" id="SEB79900.1"/>
    </source>
</evidence>
<keyword evidence="3 7" id="KW-0238">DNA-binding</keyword>
<dbReference type="PRINTS" id="PR00039">
    <property type="entry name" value="HTHLYSR"/>
</dbReference>
<dbReference type="AlphaFoldDB" id="A0A1H4M9Y6"/>
<dbReference type="PANTHER" id="PTHR30346">
    <property type="entry name" value="TRANSCRIPTIONAL DUAL REGULATOR HCAR-RELATED"/>
    <property type="match status" value="1"/>
</dbReference>
<dbReference type="FunFam" id="1.10.10.10:FF:000001">
    <property type="entry name" value="LysR family transcriptional regulator"/>
    <property type="match status" value="1"/>
</dbReference>
<dbReference type="SUPFAM" id="SSF53850">
    <property type="entry name" value="Periplasmic binding protein-like II"/>
    <property type="match status" value="1"/>
</dbReference>
<dbReference type="PANTHER" id="PTHR30346:SF0">
    <property type="entry name" value="HCA OPERON TRANSCRIPTIONAL ACTIVATOR HCAR"/>
    <property type="match status" value="1"/>
</dbReference>
<gene>
    <name evidence="7" type="ORF">SAMN04490239_1706</name>
</gene>
<dbReference type="Proteomes" id="UP000183561">
    <property type="component" value="Unassembled WGS sequence"/>
</dbReference>
<protein>
    <submittedName>
        <fullName evidence="7">DNA-binding transcriptional regulator, LysR family</fullName>
    </submittedName>
</protein>
<dbReference type="Gene3D" id="1.10.10.10">
    <property type="entry name" value="Winged helix-like DNA-binding domain superfamily/Winged helix DNA-binding domain"/>
    <property type="match status" value="1"/>
</dbReference>
<keyword evidence="5" id="KW-0804">Transcription</keyword>
<keyword evidence="4" id="KW-0010">Activator</keyword>
<evidence type="ECO:0000313" key="8">
    <source>
        <dbReference type="Proteomes" id="UP000183561"/>
    </source>
</evidence>
<dbReference type="OrthoDB" id="3181812at2"/>
<evidence type="ECO:0000259" key="6">
    <source>
        <dbReference type="PROSITE" id="PS50931"/>
    </source>
</evidence>
<dbReference type="CDD" id="cd08414">
    <property type="entry name" value="PBP2_LTTR_aromatics_like"/>
    <property type="match status" value="1"/>
</dbReference>
<evidence type="ECO:0000256" key="2">
    <source>
        <dbReference type="ARBA" id="ARBA00023015"/>
    </source>
</evidence>
<dbReference type="Pfam" id="PF00126">
    <property type="entry name" value="HTH_1"/>
    <property type="match status" value="1"/>
</dbReference>
<keyword evidence="8" id="KW-1185">Reference proteome</keyword>
<dbReference type="Pfam" id="PF03466">
    <property type="entry name" value="LysR_substrate"/>
    <property type="match status" value="1"/>
</dbReference>
<dbReference type="SUPFAM" id="SSF46785">
    <property type="entry name" value="Winged helix' DNA-binding domain"/>
    <property type="match status" value="1"/>
</dbReference>
<dbReference type="InterPro" id="IPR036388">
    <property type="entry name" value="WH-like_DNA-bd_sf"/>
</dbReference>
<dbReference type="Gene3D" id="3.40.190.10">
    <property type="entry name" value="Periplasmic binding protein-like II"/>
    <property type="match status" value="2"/>
</dbReference>
<feature type="domain" description="HTH lysR-type" evidence="6">
    <location>
        <begin position="1"/>
        <end position="58"/>
    </location>
</feature>
<dbReference type="RefSeq" id="WP_072951574.1">
    <property type="nucleotide sequence ID" value="NZ_FNSV01000005.1"/>
</dbReference>
<evidence type="ECO:0000256" key="5">
    <source>
        <dbReference type="ARBA" id="ARBA00023163"/>
    </source>
</evidence>
<dbReference type="GO" id="GO:0003700">
    <property type="term" value="F:DNA-binding transcription factor activity"/>
    <property type="evidence" value="ECO:0007669"/>
    <property type="project" value="InterPro"/>
</dbReference>
<evidence type="ECO:0000256" key="3">
    <source>
        <dbReference type="ARBA" id="ARBA00023125"/>
    </source>
</evidence>
<accession>A0A1H4M9Y6</accession>
<dbReference type="GO" id="GO:0003677">
    <property type="term" value="F:DNA binding"/>
    <property type="evidence" value="ECO:0007669"/>
    <property type="project" value="UniProtKB-KW"/>
</dbReference>
<dbReference type="InterPro" id="IPR036390">
    <property type="entry name" value="WH_DNA-bd_sf"/>
</dbReference>